<name>A0ACC2RTU5_9FUNG</name>
<accession>A0ACC2RTU5</accession>
<reference evidence="1" key="1">
    <citation type="submission" date="2022-04" db="EMBL/GenBank/DDBJ databases">
        <title>Genome of the entomopathogenic fungus Entomophthora muscae.</title>
        <authorList>
            <person name="Elya C."/>
            <person name="Lovett B.R."/>
            <person name="Lee E."/>
            <person name="Macias A.M."/>
            <person name="Hajek A.E."/>
            <person name="De Bivort B.L."/>
            <person name="Kasson M.T."/>
            <person name="De Fine Licht H.H."/>
            <person name="Stajich J.E."/>
        </authorList>
    </citation>
    <scope>NUCLEOTIDE SEQUENCE</scope>
    <source>
        <strain evidence="1">Berkeley</strain>
    </source>
</reference>
<keyword evidence="2" id="KW-1185">Reference proteome</keyword>
<dbReference type="EMBL" id="QTSX02006514">
    <property type="protein sequence ID" value="KAJ9053499.1"/>
    <property type="molecule type" value="Genomic_DNA"/>
</dbReference>
<evidence type="ECO:0000313" key="2">
    <source>
        <dbReference type="Proteomes" id="UP001165960"/>
    </source>
</evidence>
<protein>
    <submittedName>
        <fullName evidence="1">Uncharacterized protein</fullName>
    </submittedName>
</protein>
<organism evidence="1 2">
    <name type="scientific">Entomophthora muscae</name>
    <dbReference type="NCBI Taxonomy" id="34485"/>
    <lineage>
        <taxon>Eukaryota</taxon>
        <taxon>Fungi</taxon>
        <taxon>Fungi incertae sedis</taxon>
        <taxon>Zoopagomycota</taxon>
        <taxon>Entomophthoromycotina</taxon>
        <taxon>Entomophthoromycetes</taxon>
        <taxon>Entomophthorales</taxon>
        <taxon>Entomophthoraceae</taxon>
        <taxon>Entomophthora</taxon>
    </lineage>
</organism>
<sequence>MLIFLAIPLLISPHTPKSNLTIPVLSFRQAKGLMLRSSQFRLDIGAEQVSCYANNFCLDCSNDFGQFVATHGKIFVQTEGAVCVFKNLKRKEFKSGSTSVVEYSTSLEWCWDLDKKKFTVMPSEE</sequence>
<comment type="caution">
    <text evidence="1">The sequence shown here is derived from an EMBL/GenBank/DDBJ whole genome shotgun (WGS) entry which is preliminary data.</text>
</comment>
<evidence type="ECO:0000313" key="1">
    <source>
        <dbReference type="EMBL" id="KAJ9053499.1"/>
    </source>
</evidence>
<proteinExistence type="predicted"/>
<dbReference type="Proteomes" id="UP001165960">
    <property type="component" value="Unassembled WGS sequence"/>
</dbReference>
<gene>
    <name evidence="1" type="ORF">DSO57_1023668</name>
</gene>